<sequence length="224" mass="25775">MDFKTLKNLVRQGEGQHIEFKKKVNHPEKIVREMVAFANSTGGKVLIGVSDEKEISGLKYPDEDIYEMEGAIKKLIRPQLSFTLETIVTRDQKTILSYDIQESRKKPHYALEKPGQKFGRAYVRVDDRSIQASREVLEIIRKQSQQRDVWFEYGENERILLNYLAEFNEITLKGYMREAGLPKVPASKILVTLVLAGVLEVYPSDKEDVFKLADQKLANEKALK</sequence>
<dbReference type="PANTHER" id="PTHR30595">
    <property type="entry name" value="GLPR-RELATED TRANSCRIPTIONAL REPRESSOR"/>
    <property type="match status" value="1"/>
</dbReference>
<proteinExistence type="predicted"/>
<dbReference type="AlphaFoldDB" id="A0A4D7JCU0"/>
<keyword evidence="3" id="KW-1185">Reference proteome</keyword>
<dbReference type="KEGG" id="fpf:DCC35_05070"/>
<organism evidence="2 3">
    <name type="scientific">Mangrovivirga cuniculi</name>
    <dbReference type="NCBI Taxonomy" id="2715131"/>
    <lineage>
        <taxon>Bacteria</taxon>
        <taxon>Pseudomonadati</taxon>
        <taxon>Bacteroidota</taxon>
        <taxon>Cytophagia</taxon>
        <taxon>Cytophagales</taxon>
        <taxon>Mangrovivirgaceae</taxon>
        <taxon>Mangrovivirga</taxon>
    </lineage>
</organism>
<dbReference type="Gene3D" id="3.30.950.30">
    <property type="entry name" value="Schlafen, AAA domain"/>
    <property type="match status" value="1"/>
</dbReference>
<dbReference type="Pfam" id="PF04326">
    <property type="entry name" value="SLFN_AlbA_2"/>
    <property type="match status" value="1"/>
</dbReference>
<dbReference type="InterPro" id="IPR007421">
    <property type="entry name" value="Schlafen_AlbA_2_dom"/>
</dbReference>
<dbReference type="RefSeq" id="WP_137089753.1">
    <property type="nucleotide sequence ID" value="NZ_CP028923.1"/>
</dbReference>
<accession>A0A4D7JCU0</accession>
<dbReference type="InterPro" id="IPR038461">
    <property type="entry name" value="Schlafen_AlbA_2_dom_sf"/>
</dbReference>
<dbReference type="OrthoDB" id="9810282at2"/>
<gene>
    <name evidence="2" type="ORF">DCC35_05070</name>
</gene>
<dbReference type="EMBL" id="CP028923">
    <property type="protein sequence ID" value="QCK14159.1"/>
    <property type="molecule type" value="Genomic_DNA"/>
</dbReference>
<evidence type="ECO:0000259" key="1">
    <source>
        <dbReference type="Pfam" id="PF04326"/>
    </source>
</evidence>
<feature type="domain" description="Schlafen AlbA-2" evidence="1">
    <location>
        <begin position="14"/>
        <end position="132"/>
    </location>
</feature>
<name>A0A4D7JCU0_9BACT</name>
<evidence type="ECO:0000313" key="3">
    <source>
        <dbReference type="Proteomes" id="UP000298616"/>
    </source>
</evidence>
<dbReference type="PANTHER" id="PTHR30595:SF6">
    <property type="entry name" value="SCHLAFEN ALBA-2 DOMAIN-CONTAINING PROTEIN"/>
    <property type="match status" value="1"/>
</dbReference>
<evidence type="ECO:0000313" key="2">
    <source>
        <dbReference type="EMBL" id="QCK14159.1"/>
    </source>
</evidence>
<protein>
    <recommendedName>
        <fullName evidence="1">Schlafen AlbA-2 domain-containing protein</fullName>
    </recommendedName>
</protein>
<dbReference type="Proteomes" id="UP000298616">
    <property type="component" value="Chromosome"/>
</dbReference>
<reference evidence="2 3" key="1">
    <citation type="submission" date="2018-04" db="EMBL/GenBank/DDBJ databases">
        <title>Complete genome uncultured novel isolate.</title>
        <authorList>
            <person name="Merlino G."/>
        </authorList>
    </citation>
    <scope>NUCLEOTIDE SEQUENCE [LARGE SCALE GENOMIC DNA]</scope>
    <source>
        <strain evidence="3">R1DC9</strain>
    </source>
</reference>